<dbReference type="STRING" id="161398.PP2015_3685"/>
<organism evidence="1 2">
    <name type="scientific">Pseudoalteromonas phenolica</name>
    <dbReference type="NCBI Taxonomy" id="161398"/>
    <lineage>
        <taxon>Bacteria</taxon>
        <taxon>Pseudomonadati</taxon>
        <taxon>Pseudomonadota</taxon>
        <taxon>Gammaproteobacteria</taxon>
        <taxon>Alteromonadales</taxon>
        <taxon>Pseudoalteromonadaceae</taxon>
        <taxon>Pseudoalteromonas</taxon>
    </lineage>
</organism>
<gene>
    <name evidence="1" type="ORF">PP2015_3685</name>
</gene>
<protein>
    <submittedName>
        <fullName evidence="1">Uncharacterized protein</fullName>
    </submittedName>
</protein>
<dbReference type="PATRIC" id="fig|161398.10.peg.3764"/>
<dbReference type="KEGG" id="pphe:PP2015_3685"/>
<keyword evidence="2" id="KW-1185">Reference proteome</keyword>
<dbReference type="AlphaFoldDB" id="A0A0S2K7T4"/>
<name>A0A0S2K7T4_9GAMM</name>
<reference evidence="1 2" key="1">
    <citation type="submission" date="2015-11" db="EMBL/GenBank/DDBJ databases">
        <authorList>
            <person name="Zhang Y."/>
            <person name="Guo Z."/>
        </authorList>
    </citation>
    <scope>NUCLEOTIDE SEQUENCE [LARGE SCALE GENOMIC DNA]</scope>
    <source>
        <strain evidence="1 2">KCTC 12086</strain>
    </source>
</reference>
<evidence type="ECO:0000313" key="1">
    <source>
        <dbReference type="EMBL" id="ALO44158.1"/>
    </source>
</evidence>
<accession>A0A0S2K7T4</accession>
<evidence type="ECO:0000313" key="2">
    <source>
        <dbReference type="Proteomes" id="UP000061457"/>
    </source>
</evidence>
<proteinExistence type="predicted"/>
<sequence length="134" mass="15273">MWNFGVSIRQNFYENSRLMRKLTLLIMMLCILSTQVFGSIAHGEEHHTQGDVHQLLHEIGQPHSHDHDNESEFEISFTKDAVKHINQDLHCCATVALDAFPYSKAEIKPMGSIVSINNNWSPPFIKHTTPPPRA</sequence>
<dbReference type="Proteomes" id="UP000061457">
    <property type="component" value="Chromosome II"/>
</dbReference>
<dbReference type="EMBL" id="CP013188">
    <property type="protein sequence ID" value="ALO44158.1"/>
    <property type="molecule type" value="Genomic_DNA"/>
</dbReference>